<dbReference type="Proteomes" id="UP001190700">
    <property type="component" value="Unassembled WGS sequence"/>
</dbReference>
<evidence type="ECO:0000313" key="3">
    <source>
        <dbReference type="Proteomes" id="UP001190700"/>
    </source>
</evidence>
<accession>A0AAE0FST2</accession>
<name>A0AAE0FST2_9CHLO</name>
<evidence type="ECO:0000256" key="1">
    <source>
        <dbReference type="SAM" id="MobiDB-lite"/>
    </source>
</evidence>
<feature type="region of interest" description="Disordered" evidence="1">
    <location>
        <begin position="33"/>
        <end position="63"/>
    </location>
</feature>
<dbReference type="AlphaFoldDB" id="A0AAE0FST2"/>
<sequence length="92" mass="10203">MYSLQLNSIPRPPVYSHKRCAQRSRRPLVVKALHSNKSESERNYADGQAEAHTPRQSKDAADNFGLLRRRGVLTSGLSLALFSSGKVKARAP</sequence>
<gene>
    <name evidence="2" type="ORF">CYMTET_25911</name>
</gene>
<feature type="region of interest" description="Disordered" evidence="1">
    <location>
        <begin position="1"/>
        <end position="21"/>
    </location>
</feature>
<reference evidence="2 3" key="1">
    <citation type="journal article" date="2015" name="Genome Biol. Evol.">
        <title>Comparative Genomics of a Bacterivorous Green Alga Reveals Evolutionary Causalities and Consequences of Phago-Mixotrophic Mode of Nutrition.</title>
        <authorList>
            <person name="Burns J.A."/>
            <person name="Paasch A."/>
            <person name="Narechania A."/>
            <person name="Kim E."/>
        </authorList>
    </citation>
    <scope>NUCLEOTIDE SEQUENCE [LARGE SCALE GENOMIC DNA]</scope>
    <source>
        <strain evidence="2 3">PLY_AMNH</strain>
    </source>
</reference>
<protein>
    <submittedName>
        <fullName evidence="2">Uncharacterized protein</fullName>
    </submittedName>
</protein>
<comment type="caution">
    <text evidence="2">The sequence shown here is derived from an EMBL/GenBank/DDBJ whole genome shotgun (WGS) entry which is preliminary data.</text>
</comment>
<dbReference type="EMBL" id="LGRX02013940">
    <property type="protein sequence ID" value="KAK3265402.1"/>
    <property type="molecule type" value="Genomic_DNA"/>
</dbReference>
<evidence type="ECO:0000313" key="2">
    <source>
        <dbReference type="EMBL" id="KAK3265402.1"/>
    </source>
</evidence>
<feature type="compositionally biased region" description="Basic and acidic residues" evidence="1">
    <location>
        <begin position="52"/>
        <end position="61"/>
    </location>
</feature>
<keyword evidence="3" id="KW-1185">Reference proteome</keyword>
<organism evidence="2 3">
    <name type="scientific">Cymbomonas tetramitiformis</name>
    <dbReference type="NCBI Taxonomy" id="36881"/>
    <lineage>
        <taxon>Eukaryota</taxon>
        <taxon>Viridiplantae</taxon>
        <taxon>Chlorophyta</taxon>
        <taxon>Pyramimonadophyceae</taxon>
        <taxon>Pyramimonadales</taxon>
        <taxon>Pyramimonadaceae</taxon>
        <taxon>Cymbomonas</taxon>
    </lineage>
</organism>
<proteinExistence type="predicted"/>